<comment type="caution">
    <text evidence="1">The sequence shown here is derived from an EMBL/GenBank/DDBJ whole genome shotgun (WGS) entry which is preliminary data.</text>
</comment>
<gene>
    <name evidence="1" type="ORF">Airi02_102180</name>
</gene>
<evidence type="ECO:0000313" key="1">
    <source>
        <dbReference type="EMBL" id="GLY92290.1"/>
    </source>
</evidence>
<proteinExistence type="predicted"/>
<organism evidence="1 2">
    <name type="scientific">Actinoallomurus iriomotensis</name>
    <dbReference type="NCBI Taxonomy" id="478107"/>
    <lineage>
        <taxon>Bacteria</taxon>
        <taxon>Bacillati</taxon>
        <taxon>Actinomycetota</taxon>
        <taxon>Actinomycetes</taxon>
        <taxon>Streptosporangiales</taxon>
        <taxon>Thermomonosporaceae</taxon>
        <taxon>Actinoallomurus</taxon>
    </lineage>
</organism>
<dbReference type="EMBL" id="BSTK01000027">
    <property type="protein sequence ID" value="GLY92290.1"/>
    <property type="molecule type" value="Genomic_DNA"/>
</dbReference>
<keyword evidence="2" id="KW-1185">Reference proteome</keyword>
<protein>
    <submittedName>
        <fullName evidence="1">Uncharacterized protein</fullName>
    </submittedName>
</protein>
<sequence length="99" mass="10492">MTVADAGATVVARPGRPITLTLAPTNVGNWVRPTTSNAEVLRLDSVTGGYPSKQTLQARFSVVGRGRSGIMTTTDPACSHGHPACAPPQQQWQVRVIVR</sequence>
<dbReference type="Proteomes" id="UP001165074">
    <property type="component" value="Unassembled WGS sequence"/>
</dbReference>
<name>A0A9W6SG69_9ACTN</name>
<dbReference type="AlphaFoldDB" id="A0A9W6SG69"/>
<reference evidence="1" key="1">
    <citation type="submission" date="2023-03" db="EMBL/GenBank/DDBJ databases">
        <title>Actinoallomurus iriomotensis NBRC 103684.</title>
        <authorList>
            <person name="Ichikawa N."/>
            <person name="Sato H."/>
            <person name="Tonouchi N."/>
        </authorList>
    </citation>
    <scope>NUCLEOTIDE SEQUENCE</scope>
    <source>
        <strain evidence="1">NBRC 103684</strain>
    </source>
</reference>
<evidence type="ECO:0000313" key="2">
    <source>
        <dbReference type="Proteomes" id="UP001165074"/>
    </source>
</evidence>
<accession>A0A9W6SG69</accession>